<feature type="coiled-coil region" evidence="1">
    <location>
        <begin position="84"/>
        <end position="111"/>
    </location>
</feature>
<organism evidence="2 3">
    <name type="scientific">Xenorhabdus beddingii</name>
    <dbReference type="NCBI Taxonomy" id="40578"/>
    <lineage>
        <taxon>Bacteria</taxon>
        <taxon>Pseudomonadati</taxon>
        <taxon>Pseudomonadota</taxon>
        <taxon>Gammaproteobacteria</taxon>
        <taxon>Enterobacterales</taxon>
        <taxon>Morganellaceae</taxon>
        <taxon>Xenorhabdus</taxon>
    </lineage>
</organism>
<dbReference type="InterPro" id="IPR036388">
    <property type="entry name" value="WH-like_DNA-bd_sf"/>
</dbReference>
<name>A0A1Y2S816_9GAMM</name>
<dbReference type="STRING" id="40578.Xbed_03760"/>
<comment type="caution">
    <text evidence="2">The sequence shown here is derived from an EMBL/GenBank/DDBJ whole genome shotgun (WGS) entry which is preliminary data.</text>
</comment>
<evidence type="ECO:0000313" key="3">
    <source>
        <dbReference type="Proteomes" id="UP000194204"/>
    </source>
</evidence>
<proteinExistence type="predicted"/>
<dbReference type="EMBL" id="MUBK01000127">
    <property type="protein sequence ID" value="OTA14021.1"/>
    <property type="molecule type" value="Genomic_DNA"/>
</dbReference>
<evidence type="ECO:0000313" key="2">
    <source>
        <dbReference type="EMBL" id="OTA14021.1"/>
    </source>
</evidence>
<dbReference type="Proteomes" id="UP000194204">
    <property type="component" value="Unassembled WGS sequence"/>
</dbReference>
<keyword evidence="1" id="KW-0175">Coiled coil</keyword>
<accession>A0A1Y2S816</accession>
<gene>
    <name evidence="2" type="ORF">Xbed_03760</name>
</gene>
<evidence type="ECO:0000256" key="1">
    <source>
        <dbReference type="SAM" id="Coils"/>
    </source>
</evidence>
<dbReference type="SUPFAM" id="SSF46689">
    <property type="entry name" value="Homeodomain-like"/>
    <property type="match status" value="1"/>
</dbReference>
<protein>
    <submittedName>
        <fullName evidence="2">Transposase</fullName>
    </submittedName>
</protein>
<sequence length="129" mass="14942">MKSESKRTQRDYSLAFKLAVVEQVEKGEMTYKQAQSRYGIQGRSTVLVWLRKHGQLDWSLGCTPFHPHGAPMTTSSSLTPEQRIKELEQQLTEMEKKAEFFEAVVEVLKRDYGVSIVKKPRGRLSRRKK</sequence>
<reference evidence="2 3" key="1">
    <citation type="submission" date="2017-01" db="EMBL/GenBank/DDBJ databases">
        <title>Deconstructing symbiosis and pathogenesis requirements using a combined genomic-metabolomic approach.</title>
        <authorList>
            <person name="Tobias N.J."/>
            <person name="Wolff H."/>
            <person name="Djahanschiri B."/>
            <person name="Ebersberger I."/>
            <person name="Bode H.B."/>
        </authorList>
    </citation>
    <scope>NUCLEOTIDE SEQUENCE [LARGE SCALE GENOMIC DNA]</scope>
    <source>
        <strain evidence="2 3">DSM 4764</strain>
    </source>
</reference>
<dbReference type="AlphaFoldDB" id="A0A1Y2S816"/>
<dbReference type="Gene3D" id="1.10.10.10">
    <property type="entry name" value="Winged helix-like DNA-binding domain superfamily/Winged helix DNA-binding domain"/>
    <property type="match status" value="1"/>
</dbReference>
<dbReference type="InterPro" id="IPR009057">
    <property type="entry name" value="Homeodomain-like_sf"/>
</dbReference>
<keyword evidence="3" id="KW-1185">Reference proteome</keyword>
<dbReference type="OrthoDB" id="9810995at2"/>